<feature type="domain" description="NADH:flavin oxidoreductase/NADH oxidase N-terminal" evidence="10">
    <location>
        <begin position="5"/>
        <end position="334"/>
    </location>
</feature>
<comment type="caution">
    <text evidence="12">The sequence shown here is derived from an EMBL/GenBank/DDBJ whole genome shotgun (WGS) entry which is preliminary data.</text>
</comment>
<evidence type="ECO:0000256" key="7">
    <source>
        <dbReference type="ARBA" id="ARBA00023002"/>
    </source>
</evidence>
<accession>A0ABT6T2E3</accession>
<keyword evidence="8" id="KW-0408">Iron</keyword>
<evidence type="ECO:0000256" key="3">
    <source>
        <dbReference type="ARBA" id="ARBA00011048"/>
    </source>
</evidence>
<evidence type="ECO:0000256" key="4">
    <source>
        <dbReference type="ARBA" id="ARBA00022630"/>
    </source>
</evidence>
<dbReference type="Gene3D" id="3.50.50.60">
    <property type="entry name" value="FAD/NAD(P)-binding domain"/>
    <property type="match status" value="1"/>
</dbReference>
<dbReference type="InterPro" id="IPR001155">
    <property type="entry name" value="OxRdtase_FMN_N"/>
</dbReference>
<evidence type="ECO:0000259" key="11">
    <source>
        <dbReference type="Pfam" id="PF07992"/>
    </source>
</evidence>
<keyword evidence="5" id="KW-0288">FMN</keyword>
<dbReference type="Gene3D" id="3.20.20.70">
    <property type="entry name" value="Aldolase class I"/>
    <property type="match status" value="1"/>
</dbReference>
<dbReference type="EMBL" id="JASCIS010000031">
    <property type="protein sequence ID" value="MDI3422046.1"/>
    <property type="molecule type" value="Genomic_DNA"/>
</dbReference>
<dbReference type="InterPro" id="IPR013785">
    <property type="entry name" value="Aldolase_TIM"/>
</dbReference>
<comment type="cofactor">
    <cofactor evidence="1">
        <name>FMN</name>
        <dbReference type="ChEBI" id="CHEBI:58210"/>
    </cofactor>
</comment>
<comment type="similarity">
    <text evidence="3">In the N-terminal section; belongs to the NADH:flavin oxidoreductase/NADH oxidase family.</text>
</comment>
<proteinExistence type="inferred from homology"/>
<dbReference type="PANTHER" id="PTHR42917:SF2">
    <property type="entry name" value="2,4-DIENOYL-COA REDUCTASE [(2E)-ENOYL-COA-PRODUCING]"/>
    <property type="match status" value="1"/>
</dbReference>
<dbReference type="InterPro" id="IPR051793">
    <property type="entry name" value="NADH:flavin_oxidoreductase"/>
</dbReference>
<organism evidence="12 13">
    <name type="scientific">Streptomyces luteolus</name>
    <dbReference type="NCBI Taxonomy" id="3043615"/>
    <lineage>
        <taxon>Bacteria</taxon>
        <taxon>Bacillati</taxon>
        <taxon>Actinomycetota</taxon>
        <taxon>Actinomycetes</taxon>
        <taxon>Kitasatosporales</taxon>
        <taxon>Streptomycetaceae</taxon>
        <taxon>Streptomyces</taxon>
    </lineage>
</organism>
<keyword evidence="4" id="KW-0285">Flavoprotein</keyword>
<reference evidence="12 13" key="1">
    <citation type="submission" date="2023-05" db="EMBL/GenBank/DDBJ databases">
        <title>Draft genome sequence of Streptomyces sp. B-S-A12 isolated from a cave soil in Thailand.</title>
        <authorList>
            <person name="Chamroensaksri N."/>
            <person name="Muangham S."/>
        </authorList>
    </citation>
    <scope>NUCLEOTIDE SEQUENCE [LARGE SCALE GENOMIC DNA]</scope>
    <source>
        <strain evidence="12 13">B-S-A12</strain>
    </source>
</reference>
<evidence type="ECO:0000313" key="13">
    <source>
        <dbReference type="Proteomes" id="UP001237105"/>
    </source>
</evidence>
<sequence>MLTRLFTPLDIGPATIRNRIVSTGHDTVMAEDGKVTDQLVAYHRARAEGGVGLIVLQVGGVHESARYTSHALMADTDACVDGYRRLAGTAHAHGATVFAQLFHGGAEVMDTADGSLGVSYSASAVPTERFRVFPRAMPRELVREVIDGFAAAAARLRRAGLDGVEIVASHGYLPAQFLNPATNRRADEFGGSWANRLRFLREILESTREATGGALAVGVRISLGEASDRGLGEDDALRAVTELDGLGLLDYVSVTRGTSATLAGSDHIVPPMTMEPLCTTALSRRVKQAVSVPVLVAGRINQPQDAEVVLERGDADAVGMTRALICDPEMPAYARRGDLAGIRACIACNQACIGHFHSGHPISCIQRPETGRERLYGIVRPARRPRDVLVVGAGPAGLKAAIVASQRGHRVTVYDAGRRPGGQVLLAEQLPGRAEFGGAVTNLLEEARRASVPIKSGVTVDTALVREQAPDAVVLATGARPYRPELATDGATVLDAWLVIDGARLPRGRVLVADWRGDWTGVGVADLLAERGHRVVLATTGYQAGETLQQYTRDELLRRLLRHKVETVPLVRLYGADEDTVYLQHVLTDEPVLVPDAASVVLALGHEPDVQLADALQDLAPSERPELHLAGDCLSPRTVEEAVLEGMRVGHAL</sequence>
<evidence type="ECO:0000256" key="1">
    <source>
        <dbReference type="ARBA" id="ARBA00001917"/>
    </source>
</evidence>
<keyword evidence="13" id="KW-1185">Reference proteome</keyword>
<evidence type="ECO:0000259" key="10">
    <source>
        <dbReference type="Pfam" id="PF00724"/>
    </source>
</evidence>
<dbReference type="Gene3D" id="3.40.50.720">
    <property type="entry name" value="NAD(P)-binding Rossmann-like Domain"/>
    <property type="match status" value="1"/>
</dbReference>
<dbReference type="PRINTS" id="PR00368">
    <property type="entry name" value="FADPNR"/>
</dbReference>
<evidence type="ECO:0000256" key="2">
    <source>
        <dbReference type="ARBA" id="ARBA00001966"/>
    </source>
</evidence>
<evidence type="ECO:0000256" key="5">
    <source>
        <dbReference type="ARBA" id="ARBA00022643"/>
    </source>
</evidence>
<keyword evidence="9" id="KW-0411">Iron-sulfur</keyword>
<protein>
    <submittedName>
        <fullName evidence="12">FAD-dependent oxidoreductase</fullName>
    </submittedName>
</protein>
<dbReference type="Pfam" id="PF00724">
    <property type="entry name" value="Oxidored_FMN"/>
    <property type="match status" value="1"/>
</dbReference>
<name>A0ABT6T2E3_9ACTN</name>
<evidence type="ECO:0000256" key="6">
    <source>
        <dbReference type="ARBA" id="ARBA00022723"/>
    </source>
</evidence>
<dbReference type="PANTHER" id="PTHR42917">
    <property type="entry name" value="2,4-DIENOYL-COA REDUCTASE"/>
    <property type="match status" value="1"/>
</dbReference>
<dbReference type="InterPro" id="IPR023753">
    <property type="entry name" value="FAD/NAD-binding_dom"/>
</dbReference>
<keyword evidence="6" id="KW-0479">Metal-binding</keyword>
<evidence type="ECO:0000256" key="8">
    <source>
        <dbReference type="ARBA" id="ARBA00023004"/>
    </source>
</evidence>
<dbReference type="Proteomes" id="UP001237105">
    <property type="component" value="Unassembled WGS sequence"/>
</dbReference>
<gene>
    <name evidence="12" type="ORF">QIT00_26420</name>
</gene>
<dbReference type="Pfam" id="PF07992">
    <property type="entry name" value="Pyr_redox_2"/>
    <property type="match status" value="1"/>
</dbReference>
<keyword evidence="7" id="KW-0560">Oxidoreductase</keyword>
<feature type="domain" description="FAD/NAD(P)-binding" evidence="11">
    <location>
        <begin position="387"/>
        <end position="616"/>
    </location>
</feature>
<evidence type="ECO:0000313" key="12">
    <source>
        <dbReference type="EMBL" id="MDI3422046.1"/>
    </source>
</evidence>
<dbReference type="PRINTS" id="PR00469">
    <property type="entry name" value="PNDRDTASEII"/>
</dbReference>
<dbReference type="SUPFAM" id="SSF51395">
    <property type="entry name" value="FMN-linked oxidoreductases"/>
    <property type="match status" value="1"/>
</dbReference>
<comment type="cofactor">
    <cofactor evidence="2">
        <name>[4Fe-4S] cluster</name>
        <dbReference type="ChEBI" id="CHEBI:49883"/>
    </cofactor>
</comment>
<dbReference type="SUPFAM" id="SSF51905">
    <property type="entry name" value="FAD/NAD(P)-binding domain"/>
    <property type="match status" value="1"/>
</dbReference>
<evidence type="ECO:0000256" key="9">
    <source>
        <dbReference type="ARBA" id="ARBA00023014"/>
    </source>
</evidence>
<dbReference type="RefSeq" id="WP_282537909.1">
    <property type="nucleotide sequence ID" value="NZ_JASCIS010000031.1"/>
</dbReference>
<dbReference type="InterPro" id="IPR036188">
    <property type="entry name" value="FAD/NAD-bd_sf"/>
</dbReference>